<feature type="compositionally biased region" description="Basic and acidic residues" evidence="1">
    <location>
        <begin position="203"/>
        <end position="214"/>
    </location>
</feature>
<feature type="compositionally biased region" description="Basic and acidic residues" evidence="1">
    <location>
        <begin position="118"/>
        <end position="127"/>
    </location>
</feature>
<evidence type="ECO:0000256" key="1">
    <source>
        <dbReference type="SAM" id="MobiDB-lite"/>
    </source>
</evidence>
<feature type="region of interest" description="Disordered" evidence="1">
    <location>
        <begin position="203"/>
        <end position="310"/>
    </location>
</feature>
<proteinExistence type="predicted"/>
<dbReference type="EMBL" id="JARJCM010000142">
    <property type="protein sequence ID" value="KAJ7026225.1"/>
    <property type="molecule type" value="Genomic_DNA"/>
</dbReference>
<reference evidence="2" key="1">
    <citation type="submission" date="2023-03" db="EMBL/GenBank/DDBJ databases">
        <title>Massive genome expansion in bonnet fungi (Mycena s.s.) driven by repeated elements and novel gene families across ecological guilds.</title>
        <authorList>
            <consortium name="Lawrence Berkeley National Laboratory"/>
            <person name="Harder C.B."/>
            <person name="Miyauchi S."/>
            <person name="Viragh M."/>
            <person name="Kuo A."/>
            <person name="Thoen E."/>
            <person name="Andreopoulos B."/>
            <person name="Lu D."/>
            <person name="Skrede I."/>
            <person name="Drula E."/>
            <person name="Henrissat B."/>
            <person name="Morin E."/>
            <person name="Kohler A."/>
            <person name="Barry K."/>
            <person name="LaButti K."/>
            <person name="Morin E."/>
            <person name="Salamov A."/>
            <person name="Lipzen A."/>
            <person name="Mereny Z."/>
            <person name="Hegedus B."/>
            <person name="Baldrian P."/>
            <person name="Stursova M."/>
            <person name="Weitz H."/>
            <person name="Taylor A."/>
            <person name="Grigoriev I.V."/>
            <person name="Nagy L.G."/>
            <person name="Martin F."/>
            <person name="Kauserud H."/>
        </authorList>
    </citation>
    <scope>NUCLEOTIDE SEQUENCE</scope>
    <source>
        <strain evidence="2">CBHHK200</strain>
    </source>
</reference>
<protein>
    <submittedName>
        <fullName evidence="2">Uncharacterized protein</fullName>
    </submittedName>
</protein>
<dbReference type="Proteomes" id="UP001218188">
    <property type="component" value="Unassembled WGS sequence"/>
</dbReference>
<evidence type="ECO:0000313" key="2">
    <source>
        <dbReference type="EMBL" id="KAJ7026225.1"/>
    </source>
</evidence>
<dbReference type="AlphaFoldDB" id="A0AAD6WVD8"/>
<keyword evidence="3" id="KW-1185">Reference proteome</keyword>
<feature type="compositionally biased region" description="Basic residues" evidence="1">
    <location>
        <begin position="95"/>
        <end position="117"/>
    </location>
</feature>
<feature type="compositionally biased region" description="Basic residues" evidence="1">
    <location>
        <begin position="21"/>
        <end position="34"/>
    </location>
</feature>
<accession>A0AAD6WVD8</accession>
<name>A0AAD6WVD8_9AGAR</name>
<comment type="caution">
    <text evidence="2">The sequence shown here is derived from an EMBL/GenBank/DDBJ whole genome shotgun (WGS) entry which is preliminary data.</text>
</comment>
<gene>
    <name evidence="2" type="ORF">C8F04DRAFT_1190767</name>
</gene>
<feature type="region of interest" description="Disordered" evidence="1">
    <location>
        <begin position="1"/>
        <end position="127"/>
    </location>
</feature>
<evidence type="ECO:0000313" key="3">
    <source>
        <dbReference type="Proteomes" id="UP001218188"/>
    </source>
</evidence>
<organism evidence="2 3">
    <name type="scientific">Mycena alexandri</name>
    <dbReference type="NCBI Taxonomy" id="1745969"/>
    <lineage>
        <taxon>Eukaryota</taxon>
        <taxon>Fungi</taxon>
        <taxon>Dikarya</taxon>
        <taxon>Basidiomycota</taxon>
        <taxon>Agaricomycotina</taxon>
        <taxon>Agaricomycetes</taxon>
        <taxon>Agaricomycetidae</taxon>
        <taxon>Agaricales</taxon>
        <taxon>Marasmiineae</taxon>
        <taxon>Mycenaceae</taxon>
        <taxon>Mycena</taxon>
    </lineage>
</organism>
<sequence length="385" mass="42098">MRKSPKEWAIKPTGNVSEAQKKKKTASNVRRRLLHLSPTQPKIEGRKNIATRKKKGRASAASQRTLIESPRLGDERSAHPTNVGGQSEDDAAAGTKRRPSAVLGGRRRPAHGRREKKERRDLEEREKRMRCGLDAQHGAVQCSARRPLPSYTQQPAVAGEAVRRERPRAEEQLERKVKWGSVRHGMVWIGFPKDNARIHSIEVKQNKGEEKKEVSSANENASDERPVRPVVSPPRLYARGHGENARLATVARTALPSALPQTASSAMPPRRKPRNEGTPLAHAPSFPTRGHAIAPKIENKNPAPTSSPRDALVPVLENVVDGVDAGEGLRDELVGGDGEAAGGAVVLVGRRAHFDRPFAVVSRLGRFAGGSYRGNRGVAQGCFRR</sequence>